<evidence type="ECO:0000256" key="2">
    <source>
        <dbReference type="ARBA" id="ARBA00023004"/>
    </source>
</evidence>
<evidence type="ECO:0000313" key="7">
    <source>
        <dbReference type="Proteomes" id="UP001595818"/>
    </source>
</evidence>
<dbReference type="InterPro" id="IPR042095">
    <property type="entry name" value="SUMF_sf"/>
</dbReference>
<dbReference type="Pfam" id="PF12867">
    <property type="entry name" value="DinB_2"/>
    <property type="match status" value="1"/>
</dbReference>
<sequence length="394" mass="45890">MDRSTAIQPATVSQLGLLFQGVREKTLALCQNLEIEDFGLQAAVEVSPVKWHLAHTTWFFETFLLKKYHNGYKEFHPQFNYLFNSYYNKVGERVPRDQRGLISRPTVDEVLAYRSHVDTHMQQFLSRSDIEEFRPLLELGISHEQQHQELVLTDLKYNLFHNPLYPRILDIGEYPIEKEGGWHPIEEGLYEIGYEGDGFCFDNELGRHRTYLHPCEISTRLVTNGEYLQFILAGGYRKSEFWHSDGWAWINANQIKAPLYWIPDGQGAYRVYTLDGMTDLDLAAPVAHISFYEAAAFAEWSGYRLPTEYEWEAACHHFDWGKRWEWTNSAYLPYPGFKKPSGAIGEYNGKFMINQMVLRGASVTTSEGHSRYSYRNFFGPESRWQFTGIRLARS</sequence>
<evidence type="ECO:0000256" key="1">
    <source>
        <dbReference type="ARBA" id="ARBA00023002"/>
    </source>
</evidence>
<reference evidence="7" key="1">
    <citation type="journal article" date="2019" name="Int. J. Syst. Evol. Microbiol.">
        <title>The Global Catalogue of Microorganisms (GCM) 10K type strain sequencing project: providing services to taxonomists for standard genome sequencing and annotation.</title>
        <authorList>
            <consortium name="The Broad Institute Genomics Platform"/>
            <consortium name="The Broad Institute Genome Sequencing Center for Infectious Disease"/>
            <person name="Wu L."/>
            <person name="Ma J."/>
        </authorList>
    </citation>
    <scope>NUCLEOTIDE SEQUENCE [LARGE SCALE GENOMIC DNA]</scope>
    <source>
        <strain evidence="7">CGMCC 4.7466</strain>
    </source>
</reference>
<dbReference type="InterPro" id="IPR051043">
    <property type="entry name" value="Sulfatase_Mod_Factor_Kinase"/>
</dbReference>
<dbReference type="Pfam" id="PF03781">
    <property type="entry name" value="FGE-sulfatase"/>
    <property type="match status" value="1"/>
</dbReference>
<dbReference type="SUPFAM" id="SSF109854">
    <property type="entry name" value="DinB/YfiT-like putative metalloenzymes"/>
    <property type="match status" value="1"/>
</dbReference>
<dbReference type="RefSeq" id="WP_377065570.1">
    <property type="nucleotide sequence ID" value="NZ_JBHSJJ010000008.1"/>
</dbReference>
<evidence type="ECO:0000256" key="3">
    <source>
        <dbReference type="ARBA" id="ARBA00037882"/>
    </source>
</evidence>
<comment type="pathway">
    <text evidence="3">Amino-acid biosynthesis; ergothioneine biosynthesis.</text>
</comment>
<dbReference type="EMBL" id="JBHSJJ010000008">
    <property type="protein sequence ID" value="MFC4872989.1"/>
    <property type="molecule type" value="Genomic_DNA"/>
</dbReference>
<evidence type="ECO:0000259" key="5">
    <source>
        <dbReference type="Pfam" id="PF12867"/>
    </source>
</evidence>
<dbReference type="InterPro" id="IPR024775">
    <property type="entry name" value="DinB-like"/>
</dbReference>
<keyword evidence="7" id="KW-1185">Reference proteome</keyword>
<gene>
    <name evidence="6" type="primary">egtB</name>
    <name evidence="6" type="ORF">ACFPFU_14925</name>
</gene>
<name>A0ABV9T2V3_9BACT</name>
<dbReference type="InterPro" id="IPR016187">
    <property type="entry name" value="CTDL_fold"/>
</dbReference>
<protein>
    <submittedName>
        <fullName evidence="6">Ergothioneine biosynthesis protein EgtB</fullName>
    </submittedName>
</protein>
<feature type="domain" description="Sulfatase-modifying factor enzyme-like" evidence="4">
    <location>
        <begin position="185"/>
        <end position="330"/>
    </location>
</feature>
<dbReference type="Gene3D" id="3.90.1580.10">
    <property type="entry name" value="paralog of FGE (formylglycine-generating enzyme)"/>
    <property type="match status" value="2"/>
</dbReference>
<dbReference type="SUPFAM" id="SSF56436">
    <property type="entry name" value="C-type lectin-like"/>
    <property type="match status" value="1"/>
</dbReference>
<organism evidence="6 7">
    <name type="scientific">Negadavirga shengliensis</name>
    <dbReference type="NCBI Taxonomy" id="1389218"/>
    <lineage>
        <taxon>Bacteria</taxon>
        <taxon>Pseudomonadati</taxon>
        <taxon>Bacteroidota</taxon>
        <taxon>Cytophagia</taxon>
        <taxon>Cytophagales</taxon>
        <taxon>Cyclobacteriaceae</taxon>
        <taxon>Negadavirga</taxon>
    </lineage>
</organism>
<dbReference type="InterPro" id="IPR005532">
    <property type="entry name" value="SUMF_dom"/>
</dbReference>
<dbReference type="InterPro" id="IPR017806">
    <property type="entry name" value="EgtB"/>
</dbReference>
<keyword evidence="2" id="KW-0408">Iron</keyword>
<feature type="domain" description="DinB-like" evidence="5">
    <location>
        <begin position="19"/>
        <end position="148"/>
    </location>
</feature>
<keyword evidence="1" id="KW-0560">Oxidoreductase</keyword>
<comment type="caution">
    <text evidence="6">The sequence shown here is derived from an EMBL/GenBank/DDBJ whole genome shotgun (WGS) entry which is preliminary data.</text>
</comment>
<accession>A0ABV9T2V3</accession>
<evidence type="ECO:0000259" key="4">
    <source>
        <dbReference type="Pfam" id="PF03781"/>
    </source>
</evidence>
<dbReference type="PANTHER" id="PTHR23150:SF36">
    <property type="entry name" value="HERCYNINE OXYGENASE"/>
    <property type="match status" value="1"/>
</dbReference>
<evidence type="ECO:0000313" key="6">
    <source>
        <dbReference type="EMBL" id="MFC4872989.1"/>
    </source>
</evidence>
<dbReference type="Proteomes" id="UP001595818">
    <property type="component" value="Unassembled WGS sequence"/>
</dbReference>
<proteinExistence type="predicted"/>
<dbReference type="PANTHER" id="PTHR23150">
    <property type="entry name" value="SULFATASE MODIFYING FACTOR 1, 2"/>
    <property type="match status" value="1"/>
</dbReference>
<dbReference type="InterPro" id="IPR034660">
    <property type="entry name" value="DinB/YfiT-like"/>
</dbReference>
<dbReference type="NCBIfam" id="TIGR03440">
    <property type="entry name" value="egtB_TIGR03440"/>
    <property type="match status" value="1"/>
</dbReference>